<evidence type="ECO:0000313" key="2">
    <source>
        <dbReference type="Proteomes" id="UP000828390"/>
    </source>
</evidence>
<name>A0A9D4GHF0_DREPO</name>
<evidence type="ECO:0000313" key="1">
    <source>
        <dbReference type="EMBL" id="KAH3817150.1"/>
    </source>
</evidence>
<gene>
    <name evidence="1" type="ORF">DPMN_118679</name>
</gene>
<protein>
    <submittedName>
        <fullName evidence="1">Uncharacterized protein</fullName>
    </submittedName>
</protein>
<dbReference type="EMBL" id="JAIWYP010000005">
    <property type="protein sequence ID" value="KAH3817150.1"/>
    <property type="molecule type" value="Genomic_DNA"/>
</dbReference>
<keyword evidence="2" id="KW-1185">Reference proteome</keyword>
<dbReference type="AlphaFoldDB" id="A0A9D4GHF0"/>
<sequence length="157" mass="17866">MAEADAYPHAACLTQGRPMEVLDYGVYLAIRSNQEVLDYGVYLAIRRSLTMQSGGPRCVPSNQEVLDYGVYLAIRRSQEVRGAIPSLGAFLQSSLIDTKYWFYPENETPEYYLHDGLECRDEHDGLECRTQIIWSQVKVMGMMGWSAVHRLLGPRSR</sequence>
<accession>A0A9D4GHF0</accession>
<reference evidence="1" key="1">
    <citation type="journal article" date="2019" name="bioRxiv">
        <title>The Genome of the Zebra Mussel, Dreissena polymorpha: A Resource for Invasive Species Research.</title>
        <authorList>
            <person name="McCartney M.A."/>
            <person name="Auch B."/>
            <person name="Kono T."/>
            <person name="Mallez S."/>
            <person name="Zhang Y."/>
            <person name="Obille A."/>
            <person name="Becker A."/>
            <person name="Abrahante J.E."/>
            <person name="Garbe J."/>
            <person name="Badalamenti J.P."/>
            <person name="Herman A."/>
            <person name="Mangelson H."/>
            <person name="Liachko I."/>
            <person name="Sullivan S."/>
            <person name="Sone E.D."/>
            <person name="Koren S."/>
            <person name="Silverstein K.A.T."/>
            <person name="Beckman K.B."/>
            <person name="Gohl D.M."/>
        </authorList>
    </citation>
    <scope>NUCLEOTIDE SEQUENCE</scope>
    <source>
        <strain evidence="1">Duluth1</strain>
        <tissue evidence="1">Whole animal</tissue>
    </source>
</reference>
<comment type="caution">
    <text evidence="1">The sequence shown here is derived from an EMBL/GenBank/DDBJ whole genome shotgun (WGS) entry which is preliminary data.</text>
</comment>
<organism evidence="1 2">
    <name type="scientific">Dreissena polymorpha</name>
    <name type="common">Zebra mussel</name>
    <name type="synonym">Mytilus polymorpha</name>
    <dbReference type="NCBI Taxonomy" id="45954"/>
    <lineage>
        <taxon>Eukaryota</taxon>
        <taxon>Metazoa</taxon>
        <taxon>Spiralia</taxon>
        <taxon>Lophotrochozoa</taxon>
        <taxon>Mollusca</taxon>
        <taxon>Bivalvia</taxon>
        <taxon>Autobranchia</taxon>
        <taxon>Heteroconchia</taxon>
        <taxon>Euheterodonta</taxon>
        <taxon>Imparidentia</taxon>
        <taxon>Neoheterodontei</taxon>
        <taxon>Myida</taxon>
        <taxon>Dreissenoidea</taxon>
        <taxon>Dreissenidae</taxon>
        <taxon>Dreissena</taxon>
    </lineage>
</organism>
<proteinExistence type="predicted"/>
<reference evidence="1" key="2">
    <citation type="submission" date="2020-11" db="EMBL/GenBank/DDBJ databases">
        <authorList>
            <person name="McCartney M.A."/>
            <person name="Auch B."/>
            <person name="Kono T."/>
            <person name="Mallez S."/>
            <person name="Becker A."/>
            <person name="Gohl D.M."/>
            <person name="Silverstein K.A.T."/>
            <person name="Koren S."/>
            <person name="Bechman K.B."/>
            <person name="Herman A."/>
            <person name="Abrahante J.E."/>
            <person name="Garbe J."/>
        </authorList>
    </citation>
    <scope>NUCLEOTIDE SEQUENCE</scope>
    <source>
        <strain evidence="1">Duluth1</strain>
        <tissue evidence="1">Whole animal</tissue>
    </source>
</reference>
<dbReference type="Proteomes" id="UP000828390">
    <property type="component" value="Unassembled WGS sequence"/>
</dbReference>